<dbReference type="PROSITE" id="PS50294">
    <property type="entry name" value="WD_REPEATS_REGION"/>
    <property type="match status" value="1"/>
</dbReference>
<dbReference type="Pfam" id="PF13414">
    <property type="entry name" value="TPR_11"/>
    <property type="match status" value="1"/>
</dbReference>
<dbReference type="PROSITE" id="PS50082">
    <property type="entry name" value="WD_REPEATS_2"/>
    <property type="match status" value="2"/>
</dbReference>
<dbReference type="Gene3D" id="2.130.10.10">
    <property type="entry name" value="YVTN repeat-like/Quinoprotein amine dehydrogenase"/>
    <property type="match status" value="3"/>
</dbReference>
<name>A0A1J1HRS8_9DIPT</name>
<organism evidence="5 6">
    <name type="scientific">Clunio marinus</name>
    <dbReference type="NCBI Taxonomy" id="568069"/>
    <lineage>
        <taxon>Eukaryota</taxon>
        <taxon>Metazoa</taxon>
        <taxon>Ecdysozoa</taxon>
        <taxon>Arthropoda</taxon>
        <taxon>Hexapoda</taxon>
        <taxon>Insecta</taxon>
        <taxon>Pterygota</taxon>
        <taxon>Neoptera</taxon>
        <taxon>Endopterygota</taxon>
        <taxon>Diptera</taxon>
        <taxon>Nematocera</taxon>
        <taxon>Chironomoidea</taxon>
        <taxon>Chironomidae</taxon>
        <taxon>Clunio</taxon>
    </lineage>
</organism>
<proteinExistence type="predicted"/>
<feature type="repeat" description="WD" evidence="3">
    <location>
        <begin position="477"/>
        <end position="506"/>
    </location>
</feature>
<dbReference type="Proteomes" id="UP000183832">
    <property type="component" value="Unassembled WGS sequence"/>
</dbReference>
<keyword evidence="4" id="KW-0802">TPR repeat</keyword>
<dbReference type="PANTHER" id="PTHR15574">
    <property type="entry name" value="WD REPEAT DOMAIN-CONTAINING FAMILY"/>
    <property type="match status" value="1"/>
</dbReference>
<evidence type="ECO:0000256" key="4">
    <source>
        <dbReference type="PROSITE-ProRule" id="PRU00339"/>
    </source>
</evidence>
<dbReference type="InterPro" id="IPR019734">
    <property type="entry name" value="TPR_rpt"/>
</dbReference>
<dbReference type="InterPro" id="IPR036322">
    <property type="entry name" value="WD40_repeat_dom_sf"/>
</dbReference>
<dbReference type="SMART" id="SM00320">
    <property type="entry name" value="WD40"/>
    <property type="match status" value="7"/>
</dbReference>
<dbReference type="GO" id="GO:0045717">
    <property type="term" value="P:negative regulation of fatty acid biosynthetic process"/>
    <property type="evidence" value="ECO:0007669"/>
    <property type="project" value="TreeGrafter"/>
</dbReference>
<keyword evidence="6" id="KW-1185">Reference proteome</keyword>
<gene>
    <name evidence="5" type="ORF">CLUMA_CG004476</name>
</gene>
<dbReference type="SUPFAM" id="SSF48452">
    <property type="entry name" value="TPR-like"/>
    <property type="match status" value="1"/>
</dbReference>
<feature type="repeat" description="WD" evidence="3">
    <location>
        <begin position="38"/>
        <end position="79"/>
    </location>
</feature>
<reference evidence="5" key="1">
    <citation type="submission" date="2015-04" db="EMBL/GenBank/DDBJ databases">
        <authorList>
            <person name="Syromyatnikov M.Y."/>
            <person name="Popov V.N."/>
        </authorList>
    </citation>
    <scope>NUCLEOTIDE SEQUENCE [LARGE SCALE GENOMIC DNA]</scope>
</reference>
<sequence length="585" mass="66987">MNIVNILQDRERNNNIASIKNLQVFEPFIDRFDLREKLIGHEGCVNCLEFTSNGNVLASASDDLCVFLWDPYQGKVLKSFQTPHRGNIFSVKFLPKTNDQQLVTGAADHCMYAFDLHNTDDPIFKCRCHQSRVKRIACVPEVPSTFFSSSEDGCVFQIDLREPHTCVSEDKIVLVDLSNHQEYVEAKCIAVNPRRPEQLAIGTNDAYARLYDRRMITLMSHGSEEDNLSKGCVRYYAPGHLQASTENFSKAITFVSFSPNGSELLVNYGAEQIYLFEIDKSETPIYLNLPKLSTEPASKPPKNEKVDSLRISGNEFLETEKYIQAIRQYTEAIQITSNNPVLYLNRATALMRRKYLGDCYEALRDCHRALYLDSHYIKAHFRLARALYEINQLTLSNDCLQELKKRFPSHQSDQSVKMLELDINQALSSRSTSTHRDSNPEKLSENEMFWRHEARDYKQRYIGHCNTKTDIKEANFFGQNGEYIIAGSDDGNFYLWERKTSKLKSVYKADKAIVNCVQPHPFLPLIATSGIDHDIGIWSPQPIDKMGKYKVMNELIDNLVGENQNHMQNESYELGLGSENICRTS</sequence>
<dbReference type="EMBL" id="CVRI01000020">
    <property type="protein sequence ID" value="CRK90784.1"/>
    <property type="molecule type" value="Genomic_DNA"/>
</dbReference>
<dbReference type="STRING" id="568069.A0A1J1HRS8"/>
<evidence type="ECO:0000313" key="6">
    <source>
        <dbReference type="Proteomes" id="UP000183832"/>
    </source>
</evidence>
<dbReference type="InterPro" id="IPR001680">
    <property type="entry name" value="WD40_rpt"/>
</dbReference>
<dbReference type="Pfam" id="PF00400">
    <property type="entry name" value="WD40"/>
    <property type="match status" value="3"/>
</dbReference>
<dbReference type="GO" id="GO:0005737">
    <property type="term" value="C:cytoplasm"/>
    <property type="evidence" value="ECO:0007669"/>
    <property type="project" value="TreeGrafter"/>
</dbReference>
<protein>
    <submittedName>
        <fullName evidence="5">CLUMA_CG004476, isoform A</fullName>
    </submittedName>
</protein>
<dbReference type="SUPFAM" id="SSF50978">
    <property type="entry name" value="WD40 repeat-like"/>
    <property type="match status" value="1"/>
</dbReference>
<dbReference type="PANTHER" id="PTHR15574:SF40">
    <property type="entry name" value="WD AND TETRATRICOPEPTIDE REPEATS PROTEIN 1"/>
    <property type="match status" value="1"/>
</dbReference>
<dbReference type="InterPro" id="IPR015943">
    <property type="entry name" value="WD40/YVTN_repeat-like_dom_sf"/>
</dbReference>
<dbReference type="OrthoDB" id="4869960at2759"/>
<evidence type="ECO:0000256" key="3">
    <source>
        <dbReference type="PROSITE-ProRule" id="PRU00221"/>
    </source>
</evidence>
<dbReference type="Gene3D" id="1.25.40.10">
    <property type="entry name" value="Tetratricopeptide repeat domain"/>
    <property type="match status" value="1"/>
</dbReference>
<dbReference type="InterPro" id="IPR045151">
    <property type="entry name" value="DCAF8"/>
</dbReference>
<dbReference type="PROSITE" id="PS50005">
    <property type="entry name" value="TPR"/>
    <property type="match status" value="1"/>
</dbReference>
<dbReference type="InterPro" id="IPR011990">
    <property type="entry name" value="TPR-like_helical_dom_sf"/>
</dbReference>
<keyword evidence="2" id="KW-0677">Repeat</keyword>
<keyword evidence="1 3" id="KW-0853">WD repeat</keyword>
<accession>A0A1J1HRS8</accession>
<feature type="repeat" description="TPR" evidence="4">
    <location>
        <begin position="306"/>
        <end position="339"/>
    </location>
</feature>
<dbReference type="GO" id="GO:0080008">
    <property type="term" value="C:Cul4-RING E3 ubiquitin ligase complex"/>
    <property type="evidence" value="ECO:0007669"/>
    <property type="project" value="TreeGrafter"/>
</dbReference>
<dbReference type="SMART" id="SM00028">
    <property type="entry name" value="TPR"/>
    <property type="match status" value="3"/>
</dbReference>
<evidence type="ECO:0000313" key="5">
    <source>
        <dbReference type="EMBL" id="CRK90784.1"/>
    </source>
</evidence>
<dbReference type="AlphaFoldDB" id="A0A1J1HRS8"/>
<evidence type="ECO:0000256" key="2">
    <source>
        <dbReference type="ARBA" id="ARBA00022737"/>
    </source>
</evidence>
<evidence type="ECO:0000256" key="1">
    <source>
        <dbReference type="ARBA" id="ARBA00022574"/>
    </source>
</evidence>